<evidence type="ECO:0000313" key="7">
    <source>
        <dbReference type="Proteomes" id="UP000030762"/>
    </source>
</evidence>
<dbReference type="Pfam" id="PF25507">
    <property type="entry name" value="OB_POT1A"/>
    <property type="match status" value="1"/>
</dbReference>
<proteinExistence type="predicted"/>
<dbReference type="Proteomes" id="UP000030762">
    <property type="component" value="Unassembled WGS sequence"/>
</dbReference>
<dbReference type="Pfam" id="PF02765">
    <property type="entry name" value="POT1"/>
    <property type="match status" value="1"/>
</dbReference>
<gene>
    <name evidence="6" type="ORF">SDRG_13242</name>
</gene>
<evidence type="ECO:0000313" key="6">
    <source>
        <dbReference type="EMBL" id="EQC29082.1"/>
    </source>
</evidence>
<dbReference type="VEuPathDB" id="FungiDB:SDRG_13242"/>
<name>T0RH07_SAPDV</name>
<feature type="domain" description="Telomeric single stranded DNA binding POT1/Cdc13" evidence="5">
    <location>
        <begin position="193"/>
        <end position="330"/>
    </location>
</feature>
<evidence type="ECO:0000259" key="5">
    <source>
        <dbReference type="SMART" id="SM00976"/>
    </source>
</evidence>
<dbReference type="SMART" id="SM00976">
    <property type="entry name" value="Telo_bind"/>
    <property type="match status" value="1"/>
</dbReference>
<evidence type="ECO:0000256" key="2">
    <source>
        <dbReference type="ARBA" id="ARBA00022454"/>
    </source>
</evidence>
<dbReference type="GO" id="GO:0098505">
    <property type="term" value="F:G-rich strand telomeric DNA binding"/>
    <property type="evidence" value="ECO:0007669"/>
    <property type="project" value="TreeGrafter"/>
</dbReference>
<dbReference type="PANTHER" id="PTHR14513:SF0">
    <property type="entry name" value="PROTECTION OF TELOMERES PROTEIN 1"/>
    <property type="match status" value="1"/>
</dbReference>
<dbReference type="GO" id="GO:0016233">
    <property type="term" value="P:telomere capping"/>
    <property type="evidence" value="ECO:0007669"/>
    <property type="project" value="TreeGrafter"/>
</dbReference>
<organism evidence="6 7">
    <name type="scientific">Saprolegnia diclina (strain VS20)</name>
    <dbReference type="NCBI Taxonomy" id="1156394"/>
    <lineage>
        <taxon>Eukaryota</taxon>
        <taxon>Sar</taxon>
        <taxon>Stramenopiles</taxon>
        <taxon>Oomycota</taxon>
        <taxon>Saprolegniomycetes</taxon>
        <taxon>Saprolegniales</taxon>
        <taxon>Saprolegniaceae</taxon>
        <taxon>Saprolegnia</taxon>
    </lineage>
</organism>
<dbReference type="InterPro" id="IPR012340">
    <property type="entry name" value="NA-bd_OB-fold"/>
</dbReference>
<dbReference type="SUPFAM" id="SSF50249">
    <property type="entry name" value="Nucleic acid-binding proteins"/>
    <property type="match status" value="1"/>
</dbReference>
<evidence type="ECO:0000256" key="3">
    <source>
        <dbReference type="ARBA" id="ARBA00022895"/>
    </source>
</evidence>
<dbReference type="OMA" id="SPFRAGH"/>
<dbReference type="InterPro" id="IPR028389">
    <property type="entry name" value="POT1"/>
</dbReference>
<evidence type="ECO:0000256" key="4">
    <source>
        <dbReference type="ARBA" id="ARBA00023125"/>
    </source>
</evidence>
<dbReference type="Gene3D" id="2.40.50.140">
    <property type="entry name" value="Nucleic acid-binding proteins"/>
    <property type="match status" value="1"/>
</dbReference>
<dbReference type="InterPro" id="IPR057620">
    <property type="entry name" value="POT1A/B-like_OB"/>
</dbReference>
<protein>
    <recommendedName>
        <fullName evidence="5">Telomeric single stranded DNA binding POT1/Cdc13 domain-containing protein</fullName>
    </recommendedName>
</protein>
<dbReference type="PANTHER" id="PTHR14513">
    <property type="entry name" value="PROTECTION OF TELOMERES 1"/>
    <property type="match status" value="1"/>
</dbReference>
<dbReference type="GO" id="GO:0032210">
    <property type="term" value="P:regulation of telomere maintenance via telomerase"/>
    <property type="evidence" value="ECO:0007669"/>
    <property type="project" value="TreeGrafter"/>
</dbReference>
<evidence type="ECO:0000256" key="1">
    <source>
        <dbReference type="ARBA" id="ARBA00004574"/>
    </source>
</evidence>
<dbReference type="EMBL" id="JH767188">
    <property type="protein sequence ID" value="EQC29082.1"/>
    <property type="molecule type" value="Genomic_DNA"/>
</dbReference>
<dbReference type="GO" id="GO:0000783">
    <property type="term" value="C:nuclear telomere cap complex"/>
    <property type="evidence" value="ECO:0007669"/>
    <property type="project" value="TreeGrafter"/>
</dbReference>
<dbReference type="OrthoDB" id="2186770at2759"/>
<keyword evidence="3" id="KW-0779">Telomere</keyword>
<dbReference type="GO" id="GO:0010521">
    <property type="term" value="F:telomerase inhibitor activity"/>
    <property type="evidence" value="ECO:0007669"/>
    <property type="project" value="TreeGrafter"/>
</dbReference>
<sequence length="586" mass="64467">MGADAWLQETVVLCVWPRRPLPLADATFDIGGGPCASVASRVVTMEVEELHPPLAEVPPRRSLVYLYDDWADKVAGFLKKYRVGFFGDGLFQGHVETDSMASTASQATDFSCVVVAAPELLEAAGLFIHDDDDSENDDEPAPRRSIFLRYQEPIRAPNSDQVAYERLCTLRAETRPPPPSKKRRLRVGDKYQYTPLAALGERTADVYGVVVSYTTPKQASRGRMDFEMTLAIIDESRPERAQALYINVFAPDLAHLPRILAVGDVIRFHKLVLSRYNGVLVALCTRASRFVVFRLADGSSTEVVLTHTYESVTYLPSDKARAIALLQWGASTLPTDHTTCPRNHFGPPRALRHVYPAAYVDVVAFVESPFRAGHPAVAVVSDRMHVTAEVHVHAHFATLDTMGWTAAAVGRWCRFRGVQVTATDSLVLHFGVMSSLEIYPTPATPPRLPPLDRIVTTVPRAIAALSCVSLATFLTTPVPCKAHVMAEIVDVSPRTAAAFTTRMNNQTVYMGLLRLQDATASVDGILFGADGEMFFGRPAAETEALDARLTHLMAHRQPLQWCLVSYATATNDVRVRIVQTRLANSS</sequence>
<comment type="subcellular location">
    <subcellularLocation>
        <location evidence="1">Chromosome</location>
        <location evidence="1">Telomere</location>
    </subcellularLocation>
</comment>
<dbReference type="RefSeq" id="XP_008617541.1">
    <property type="nucleotide sequence ID" value="XM_008619319.1"/>
</dbReference>
<dbReference type="InParanoid" id="T0RH07"/>
<dbReference type="AlphaFoldDB" id="T0RH07"/>
<accession>T0RH07</accession>
<reference evidence="6 7" key="1">
    <citation type="submission" date="2012-04" db="EMBL/GenBank/DDBJ databases">
        <title>The Genome Sequence of Saprolegnia declina VS20.</title>
        <authorList>
            <consortium name="The Broad Institute Genome Sequencing Platform"/>
            <person name="Russ C."/>
            <person name="Nusbaum C."/>
            <person name="Tyler B."/>
            <person name="van West P."/>
            <person name="Dieguez-Uribeondo J."/>
            <person name="de Bruijn I."/>
            <person name="Tripathy S."/>
            <person name="Jiang R."/>
            <person name="Young S.K."/>
            <person name="Zeng Q."/>
            <person name="Gargeya S."/>
            <person name="Fitzgerald M."/>
            <person name="Haas B."/>
            <person name="Abouelleil A."/>
            <person name="Alvarado L."/>
            <person name="Arachchi H.M."/>
            <person name="Berlin A."/>
            <person name="Chapman S.B."/>
            <person name="Goldberg J."/>
            <person name="Griggs A."/>
            <person name="Gujja S."/>
            <person name="Hansen M."/>
            <person name="Howarth C."/>
            <person name="Imamovic A."/>
            <person name="Larimer J."/>
            <person name="McCowen C."/>
            <person name="Montmayeur A."/>
            <person name="Murphy C."/>
            <person name="Neiman D."/>
            <person name="Pearson M."/>
            <person name="Priest M."/>
            <person name="Roberts A."/>
            <person name="Saif S."/>
            <person name="Shea T."/>
            <person name="Sisk P."/>
            <person name="Sykes S."/>
            <person name="Wortman J."/>
            <person name="Nusbaum C."/>
            <person name="Birren B."/>
        </authorList>
    </citation>
    <scope>NUCLEOTIDE SEQUENCE [LARGE SCALE GENOMIC DNA]</scope>
    <source>
        <strain evidence="6 7">VS20</strain>
    </source>
</reference>
<keyword evidence="7" id="KW-1185">Reference proteome</keyword>
<dbReference type="InterPro" id="IPR011564">
    <property type="entry name" value="Telomer_end-bd_POT1/Cdc13"/>
</dbReference>
<keyword evidence="4" id="KW-0238">DNA-binding</keyword>
<keyword evidence="2" id="KW-0158">Chromosome</keyword>
<dbReference type="GeneID" id="19953969"/>